<evidence type="ECO:0000313" key="3">
    <source>
        <dbReference type="Proteomes" id="UP000230431"/>
    </source>
</evidence>
<comment type="caution">
    <text evidence="2">The sequence shown here is derived from an EMBL/GenBank/DDBJ whole genome shotgun (WGS) entry which is preliminary data.</text>
</comment>
<keyword evidence="1" id="KW-0812">Transmembrane</keyword>
<dbReference type="AlphaFoldDB" id="A0A2H0RH09"/>
<evidence type="ECO:0000256" key="1">
    <source>
        <dbReference type="SAM" id="Phobius"/>
    </source>
</evidence>
<dbReference type="Proteomes" id="UP000230431">
    <property type="component" value="Unassembled WGS sequence"/>
</dbReference>
<evidence type="ECO:0000313" key="2">
    <source>
        <dbReference type="EMBL" id="PIR45696.1"/>
    </source>
</evidence>
<accession>A0A2H0RH09</accession>
<dbReference type="EMBL" id="PCYK01000030">
    <property type="protein sequence ID" value="PIR45696.1"/>
    <property type="molecule type" value="Genomic_DNA"/>
</dbReference>
<organism evidence="2 3">
    <name type="scientific">Candidatus Vogelbacteria bacterium CG10_big_fil_rev_8_21_14_0_10_49_38</name>
    <dbReference type="NCBI Taxonomy" id="1975043"/>
    <lineage>
        <taxon>Bacteria</taxon>
        <taxon>Candidatus Vogeliibacteriota</taxon>
    </lineage>
</organism>
<sequence>MLLRQLIFTLMALLGFRIYRRILLMIELLPLIVMVTLVIKQSVKLPAVAAVCRSERTVKLSVITVGLLMLGWLPITF</sequence>
<name>A0A2H0RH09_9BACT</name>
<feature type="transmembrane region" description="Helical" evidence="1">
    <location>
        <begin position="18"/>
        <end position="38"/>
    </location>
</feature>
<protein>
    <submittedName>
        <fullName evidence="2">Uncharacterized protein</fullName>
    </submittedName>
</protein>
<feature type="transmembrane region" description="Helical" evidence="1">
    <location>
        <begin position="58"/>
        <end position="75"/>
    </location>
</feature>
<reference evidence="2 3" key="1">
    <citation type="submission" date="2017-09" db="EMBL/GenBank/DDBJ databases">
        <title>Depth-based differentiation of microbial function through sediment-hosted aquifers and enrichment of novel symbionts in the deep terrestrial subsurface.</title>
        <authorList>
            <person name="Probst A.J."/>
            <person name="Ladd B."/>
            <person name="Jarett J.K."/>
            <person name="Geller-Mcgrath D.E."/>
            <person name="Sieber C.M."/>
            <person name="Emerson J.B."/>
            <person name="Anantharaman K."/>
            <person name="Thomas B.C."/>
            <person name="Malmstrom R."/>
            <person name="Stieglmeier M."/>
            <person name="Klingl A."/>
            <person name="Woyke T."/>
            <person name="Ryan C.M."/>
            <person name="Banfield J.F."/>
        </authorList>
    </citation>
    <scope>NUCLEOTIDE SEQUENCE [LARGE SCALE GENOMIC DNA]</scope>
    <source>
        <strain evidence="2">CG10_big_fil_rev_8_21_14_0_10_49_38</strain>
    </source>
</reference>
<keyword evidence="1" id="KW-0472">Membrane</keyword>
<keyword evidence="1" id="KW-1133">Transmembrane helix</keyword>
<proteinExistence type="predicted"/>
<gene>
    <name evidence="2" type="ORF">COV08_03430</name>
</gene>